<evidence type="ECO:0000313" key="4">
    <source>
        <dbReference type="Proteomes" id="UP000445696"/>
    </source>
</evidence>
<dbReference type="InterPro" id="IPR006076">
    <property type="entry name" value="FAD-dep_OxRdtase"/>
</dbReference>
<keyword evidence="4" id="KW-1185">Reference proteome</keyword>
<evidence type="ECO:0000256" key="1">
    <source>
        <dbReference type="ARBA" id="ARBA00023002"/>
    </source>
</evidence>
<dbReference type="PANTHER" id="PTHR13847">
    <property type="entry name" value="SARCOSINE DEHYDROGENASE-RELATED"/>
    <property type="match status" value="1"/>
</dbReference>
<dbReference type="Gene3D" id="3.50.50.60">
    <property type="entry name" value="FAD/NAD(P)-binding domain"/>
    <property type="match status" value="1"/>
</dbReference>
<accession>A0A845MFL0</accession>
<dbReference type="AlphaFoldDB" id="A0A845MFL0"/>
<dbReference type="InterPro" id="IPR036188">
    <property type="entry name" value="FAD/NAD-bd_sf"/>
</dbReference>
<dbReference type="GO" id="GO:0005737">
    <property type="term" value="C:cytoplasm"/>
    <property type="evidence" value="ECO:0007669"/>
    <property type="project" value="TreeGrafter"/>
</dbReference>
<dbReference type="SUPFAM" id="SSF51905">
    <property type="entry name" value="FAD/NAD(P)-binding domain"/>
    <property type="match status" value="1"/>
</dbReference>
<dbReference type="Pfam" id="PF01266">
    <property type="entry name" value="DAO"/>
    <property type="match status" value="1"/>
</dbReference>
<dbReference type="Gene3D" id="3.30.9.10">
    <property type="entry name" value="D-Amino Acid Oxidase, subunit A, domain 2"/>
    <property type="match status" value="1"/>
</dbReference>
<feature type="domain" description="FAD dependent oxidoreductase" evidence="2">
    <location>
        <begin position="6"/>
        <end position="385"/>
    </location>
</feature>
<dbReference type="OrthoDB" id="9774675at2"/>
<proteinExistence type="predicted"/>
<dbReference type="PROSITE" id="PS51257">
    <property type="entry name" value="PROKAR_LIPOPROTEIN"/>
    <property type="match status" value="1"/>
</dbReference>
<evidence type="ECO:0000259" key="2">
    <source>
        <dbReference type="Pfam" id="PF01266"/>
    </source>
</evidence>
<sequence>MSDRYDAIIIGAGVIGACIAYELAKAGRKTLSLDRLPASGYGSTAASCAIIRTYYSALDTCALAYEGWFYWKNWQDYVGVADEKGLIKYHDTGALIVKTPHNDYMRKICTLMDQIGCPYEHLTPEQMRARLPIIDTHQFAPVKRPEDPGFGEPTGDSVPGGVFFPRGGYVSDPQLAAHNAQRAAEAHGATFKFNAEVVDIRKSNGRVIGVTLKDGTEIDAPVVVNVAGPHSSKVNEMAGILGEMKMTTRALRHEVAHVPSPADFNYENDGVVLSDSDAGIYCRPELGNHILIGSEDPKCDTQEWVDPDNFNEDFTEQWNAQVLRLAQRFPALGIPRKTKGVVALYDVTKDWVPIYDKSSLGGYYLAIGTSGNQFKNAPVAGRMMEKLIRECEAGRDHDKDPVHFHLENIDYDLSMGTFSRNREVSKDSSFTVLG</sequence>
<dbReference type="RefSeq" id="WP_161338883.1">
    <property type="nucleotide sequence ID" value="NZ_JBHSDG010000005.1"/>
</dbReference>
<gene>
    <name evidence="3" type="ORF">GQF03_08880</name>
</gene>
<dbReference type="PANTHER" id="PTHR13847:SF287">
    <property type="entry name" value="FAD-DEPENDENT OXIDOREDUCTASE DOMAIN-CONTAINING PROTEIN 1"/>
    <property type="match status" value="1"/>
</dbReference>
<protein>
    <submittedName>
        <fullName evidence="3">FAD-dependent oxidoreductase</fullName>
    </submittedName>
</protein>
<comment type="caution">
    <text evidence="3">The sequence shown here is derived from an EMBL/GenBank/DDBJ whole genome shotgun (WGS) entry which is preliminary data.</text>
</comment>
<evidence type="ECO:0000313" key="3">
    <source>
        <dbReference type="EMBL" id="MZR22445.1"/>
    </source>
</evidence>
<reference evidence="3 4" key="1">
    <citation type="journal article" date="2014" name="Int. J. Syst. Evol. Microbiol.">
        <title>Sneathiella chungangensis sp. nov., isolated from a marine sand, and emended description of the genus Sneathiella.</title>
        <authorList>
            <person name="Siamphan C."/>
            <person name="Kim H."/>
            <person name="Lee J.S."/>
            <person name="Kim W."/>
        </authorList>
    </citation>
    <scope>NUCLEOTIDE SEQUENCE [LARGE SCALE GENOMIC DNA]</scope>
    <source>
        <strain evidence="3 4">KCTC 32476</strain>
    </source>
</reference>
<organism evidence="3 4">
    <name type="scientific">Sneathiella chungangensis</name>
    <dbReference type="NCBI Taxonomy" id="1418234"/>
    <lineage>
        <taxon>Bacteria</taxon>
        <taxon>Pseudomonadati</taxon>
        <taxon>Pseudomonadota</taxon>
        <taxon>Alphaproteobacteria</taxon>
        <taxon>Sneathiellales</taxon>
        <taxon>Sneathiellaceae</taxon>
        <taxon>Sneathiella</taxon>
    </lineage>
</organism>
<keyword evidence="1" id="KW-0560">Oxidoreductase</keyword>
<dbReference type="Proteomes" id="UP000445696">
    <property type="component" value="Unassembled WGS sequence"/>
</dbReference>
<dbReference type="GO" id="GO:0016491">
    <property type="term" value="F:oxidoreductase activity"/>
    <property type="evidence" value="ECO:0007669"/>
    <property type="project" value="UniProtKB-KW"/>
</dbReference>
<name>A0A845MFL0_9PROT</name>
<dbReference type="EMBL" id="WTVA01000003">
    <property type="protein sequence ID" value="MZR22445.1"/>
    <property type="molecule type" value="Genomic_DNA"/>
</dbReference>